<reference evidence="2 3" key="1">
    <citation type="journal article" date="2015" name="Nature">
        <title>rRNA introns, odd ribosomes, and small enigmatic genomes across a large radiation of phyla.</title>
        <authorList>
            <person name="Brown C.T."/>
            <person name="Hug L.A."/>
            <person name="Thomas B.C."/>
            <person name="Sharon I."/>
            <person name="Castelle C.J."/>
            <person name="Singh A."/>
            <person name="Wilkins M.J."/>
            <person name="Williams K.H."/>
            <person name="Banfield J.F."/>
        </authorList>
    </citation>
    <scope>NUCLEOTIDE SEQUENCE [LARGE SCALE GENOMIC DNA]</scope>
</reference>
<feature type="domain" description="DUF1653" evidence="1">
    <location>
        <begin position="81"/>
        <end position="146"/>
    </location>
</feature>
<name>A0A0G1L945_9BACT</name>
<dbReference type="Gene3D" id="2.30.30.320">
    <property type="entry name" value="DUF1653-like domain"/>
    <property type="match status" value="1"/>
</dbReference>
<proteinExistence type="predicted"/>
<sequence length="149" mass="17290">MPFIHKELAERRWFELTLAEQMGAGRDGVWRSRERARSFATLCMEASSIKAPFPALSVILISSRLPPVAENNMKNTVIKLGKYRHYKGDIMEVIGTALHSETLEKFAVYRHITGEHTGENHYWIRPLVMFLEEVEIKGKKVPRFEYINE</sequence>
<evidence type="ECO:0000313" key="2">
    <source>
        <dbReference type="EMBL" id="KKT92158.1"/>
    </source>
</evidence>
<organism evidence="2 3">
    <name type="scientific">Candidatus Jorgensenbacteria bacterium GW2011_GWA2_45_13</name>
    <dbReference type="NCBI Taxonomy" id="1618662"/>
    <lineage>
        <taxon>Bacteria</taxon>
        <taxon>Candidatus Joergenseniibacteriota</taxon>
    </lineage>
</organism>
<comment type="caution">
    <text evidence="2">The sequence shown here is derived from an EMBL/GenBank/DDBJ whole genome shotgun (WGS) entry which is preliminary data.</text>
</comment>
<evidence type="ECO:0000259" key="1">
    <source>
        <dbReference type="Pfam" id="PF07866"/>
    </source>
</evidence>
<dbReference type="EMBL" id="LCKF01000005">
    <property type="protein sequence ID" value="KKT92158.1"/>
    <property type="molecule type" value="Genomic_DNA"/>
</dbReference>
<protein>
    <recommendedName>
        <fullName evidence="1">DUF1653 domain-containing protein</fullName>
    </recommendedName>
</protein>
<dbReference type="Proteomes" id="UP000033966">
    <property type="component" value="Unassembled WGS sequence"/>
</dbReference>
<dbReference type="AlphaFoldDB" id="A0A0G1L945"/>
<accession>A0A0G1L945</accession>
<evidence type="ECO:0000313" key="3">
    <source>
        <dbReference type="Proteomes" id="UP000033966"/>
    </source>
</evidence>
<dbReference type="Pfam" id="PF07866">
    <property type="entry name" value="DUF1653"/>
    <property type="match status" value="1"/>
</dbReference>
<gene>
    <name evidence="2" type="ORF">UW92_C0005G0005</name>
</gene>
<dbReference type="InterPro" id="IPR037135">
    <property type="entry name" value="DUF1653-like_dom_sf"/>
</dbReference>
<dbReference type="InterPro" id="IPR023387">
    <property type="entry name" value="DUF1653-like_dom"/>
</dbReference>